<dbReference type="GO" id="GO:0005829">
    <property type="term" value="C:cytosol"/>
    <property type="evidence" value="ECO:0007669"/>
    <property type="project" value="TreeGrafter"/>
</dbReference>
<comment type="similarity">
    <text evidence="1">Belongs to the TEL2 family.</text>
</comment>
<dbReference type="InterPro" id="IPR051970">
    <property type="entry name" value="TEL2_Regulation"/>
</dbReference>
<dbReference type="Gene3D" id="1.25.40.720">
    <property type="entry name" value="Telomere length regulation protein 2, C-terminal domain"/>
    <property type="match status" value="2"/>
</dbReference>
<keyword evidence="3" id="KW-1185">Reference proteome</keyword>
<dbReference type="Proteomes" id="UP000036681">
    <property type="component" value="Unplaced"/>
</dbReference>
<name>A0A0M3I7N2_ASCLU</name>
<reference evidence="4" key="1">
    <citation type="submission" date="2016-03" db="UniProtKB">
        <authorList>
            <consortium name="WormBaseParasite"/>
        </authorList>
    </citation>
    <scope>IDENTIFICATION</scope>
</reference>
<evidence type="ECO:0000256" key="1">
    <source>
        <dbReference type="ARBA" id="ARBA00006133"/>
    </source>
</evidence>
<dbReference type="WBParaSite" id="ALUE_0001322101-mRNA-1">
    <property type="protein sequence ID" value="ALUE_0001322101-mRNA-1"/>
    <property type="gene ID" value="ALUE_0001322101"/>
</dbReference>
<accession>A0A0M3I7N2</accession>
<organism evidence="3 4">
    <name type="scientific">Ascaris lumbricoides</name>
    <name type="common">Giant roundworm</name>
    <dbReference type="NCBI Taxonomy" id="6252"/>
    <lineage>
        <taxon>Eukaryota</taxon>
        <taxon>Metazoa</taxon>
        <taxon>Ecdysozoa</taxon>
        <taxon>Nematoda</taxon>
        <taxon>Chromadorea</taxon>
        <taxon>Rhabditida</taxon>
        <taxon>Spirurina</taxon>
        <taxon>Ascaridomorpha</taxon>
        <taxon>Ascaridoidea</taxon>
        <taxon>Ascarididae</taxon>
        <taxon>Ascaris</taxon>
    </lineage>
</organism>
<dbReference type="Pfam" id="PF10193">
    <property type="entry name" value="Telomere_reg-2"/>
    <property type="match status" value="1"/>
</dbReference>
<dbReference type="InterPro" id="IPR016024">
    <property type="entry name" value="ARM-type_fold"/>
</dbReference>
<dbReference type="GO" id="GO:0051879">
    <property type="term" value="F:Hsp90 protein binding"/>
    <property type="evidence" value="ECO:0007669"/>
    <property type="project" value="TreeGrafter"/>
</dbReference>
<evidence type="ECO:0000313" key="3">
    <source>
        <dbReference type="Proteomes" id="UP000036681"/>
    </source>
</evidence>
<dbReference type="PANTHER" id="PTHR15830:SF10">
    <property type="entry name" value="TELOMERE LENGTH REGULATION PROTEIN TEL2 HOMOLOG"/>
    <property type="match status" value="1"/>
</dbReference>
<feature type="domain" description="Telomere length regulation protein conserved" evidence="2">
    <location>
        <begin position="525"/>
        <end position="632"/>
    </location>
</feature>
<dbReference type="InterPro" id="IPR038528">
    <property type="entry name" value="TEL2_C_sf"/>
</dbReference>
<sequence>MDSWNDFDELERLKTRIVNAANTSDRGVILLVLGDIKEVILSKKASKWIIYSLLSTLISHMRNSFVGLLTTNEFKRLFVETFVAAPSQYSLPIVFNNIRCSEDCEMERVFELLNALEESAFPSLVDICFDKSPDDPDWCAFIDEIGRSLWQLQDRIYNTMAIKSPNALVHRRGDLHVAFLETHWERIVDTVKRAVTIAKMRIENSLDTNMQFIAALLPPLFRGSIKKFRDLILWLGTREDTPIGERLNSRLLSETIISGFLPGRDAIVEIVLAVEDGVMLKRLLGNEILRDPIKKFLFDDMLIIKVFAAEEMVPFKLVQCLNTGSHSISSCEGRESWIKVHIDAAIRLLKVWSQKSHLLHSSDQQLDYIDCALLCFFKYASEDVLKRMKWLAEESLIDGVQRHLECSDPRRKIRGLYITEKLSEWLSFPDLHFDQISEAAEELTDLRIIANGELERLRKQMPEKNEKECKRIDEEISLKSMIPAREKVELDSDDDDFPQYSIPEEEFHLKEANESDIMEKREPPPNYIRDCMEALYENENCAKFEAAFDVLNQFIRKRALGYEDIVEELIMRLVFLEDRFNTNNFTERRCEMIVSCMVMSAHLAPMLIDLMYSRRCAMCNRYLILNALAKAASELSNPVRKVIGESASATVELTNEEGSKSWREVVDERVEKKTRRFGSGVCNKVIPQKNRFAEFASGFLRPLLAIYQHREHLDLQRRDSALLAKILSTCAHIMQCAGNCPNAPRLATWLELCVKELRSHEDSCVRLSVLCCYESICRALPDEVLFALFAESIPEWVAYTTFQAKNDPSGICSGLALNVQRLILSKIPSPFRQLR</sequence>
<evidence type="ECO:0000313" key="4">
    <source>
        <dbReference type="WBParaSite" id="ALUE_0001322101-mRNA-1"/>
    </source>
</evidence>
<dbReference type="GO" id="GO:0042162">
    <property type="term" value="F:telomeric DNA binding"/>
    <property type="evidence" value="ECO:0007669"/>
    <property type="project" value="TreeGrafter"/>
</dbReference>
<dbReference type="InterPro" id="IPR019337">
    <property type="entry name" value="Telomere_length_regulation_dom"/>
</dbReference>
<dbReference type="PANTHER" id="PTHR15830">
    <property type="entry name" value="TELOMERE LENGTH REGULATION PROTEIN TEL2 FAMILY MEMBER"/>
    <property type="match status" value="1"/>
</dbReference>
<evidence type="ECO:0000259" key="2">
    <source>
        <dbReference type="Pfam" id="PF10193"/>
    </source>
</evidence>
<dbReference type="SUPFAM" id="SSF48371">
    <property type="entry name" value="ARM repeat"/>
    <property type="match status" value="1"/>
</dbReference>
<dbReference type="GO" id="GO:0051083">
    <property type="term" value="P:'de novo' cotranslational protein folding"/>
    <property type="evidence" value="ECO:0007669"/>
    <property type="project" value="TreeGrafter"/>
</dbReference>
<protein>
    <submittedName>
        <fullName evidence="4">Telomere_reg-2 domain-containing protein</fullName>
    </submittedName>
</protein>
<proteinExistence type="inferred from homology"/>
<dbReference type="AlphaFoldDB" id="A0A0M3I7N2"/>